<name>A0A811UT14_CERCA</name>
<evidence type="ECO:0000313" key="1">
    <source>
        <dbReference type="EMBL" id="CAD7001834.1"/>
    </source>
</evidence>
<accession>A0A811UT14</accession>
<sequence>FQMLLHYPVLIEACQNRNRPQLHRFRIVLFIRSHNPCAETTPASPYTVLLNETSL</sequence>
<proteinExistence type="predicted"/>
<comment type="caution">
    <text evidence="1">The sequence shown here is derived from an EMBL/GenBank/DDBJ whole genome shotgun (WGS) entry which is preliminary data.</text>
</comment>
<dbReference type="AlphaFoldDB" id="A0A811UT14"/>
<dbReference type="EMBL" id="CAJHJT010000023">
    <property type="protein sequence ID" value="CAD7001834.1"/>
    <property type="molecule type" value="Genomic_DNA"/>
</dbReference>
<reference evidence="1" key="1">
    <citation type="submission" date="2020-11" db="EMBL/GenBank/DDBJ databases">
        <authorList>
            <person name="Whitehead M."/>
        </authorList>
    </citation>
    <scope>NUCLEOTIDE SEQUENCE</scope>
    <source>
        <strain evidence="1">EGII</strain>
    </source>
</reference>
<organism evidence="1 2">
    <name type="scientific">Ceratitis capitata</name>
    <name type="common">Mediterranean fruit fly</name>
    <name type="synonym">Tephritis capitata</name>
    <dbReference type="NCBI Taxonomy" id="7213"/>
    <lineage>
        <taxon>Eukaryota</taxon>
        <taxon>Metazoa</taxon>
        <taxon>Ecdysozoa</taxon>
        <taxon>Arthropoda</taxon>
        <taxon>Hexapoda</taxon>
        <taxon>Insecta</taxon>
        <taxon>Pterygota</taxon>
        <taxon>Neoptera</taxon>
        <taxon>Endopterygota</taxon>
        <taxon>Diptera</taxon>
        <taxon>Brachycera</taxon>
        <taxon>Muscomorpha</taxon>
        <taxon>Tephritoidea</taxon>
        <taxon>Tephritidae</taxon>
        <taxon>Ceratitis</taxon>
        <taxon>Ceratitis</taxon>
    </lineage>
</organism>
<gene>
    <name evidence="1" type="ORF">CCAP1982_LOCUS10324</name>
</gene>
<dbReference type="Proteomes" id="UP000606786">
    <property type="component" value="Unassembled WGS sequence"/>
</dbReference>
<keyword evidence="2" id="KW-1185">Reference proteome</keyword>
<protein>
    <submittedName>
        <fullName evidence="1">(Mediterranean fruit fly) hypothetical protein</fullName>
    </submittedName>
</protein>
<evidence type="ECO:0000313" key="2">
    <source>
        <dbReference type="Proteomes" id="UP000606786"/>
    </source>
</evidence>
<feature type="non-terminal residue" evidence="1">
    <location>
        <position position="1"/>
    </location>
</feature>